<dbReference type="Pfam" id="PF01535">
    <property type="entry name" value="PPR"/>
    <property type="match status" value="3"/>
</dbReference>
<name>A0ABC8K1I9_ERUVS</name>
<keyword evidence="4" id="KW-1185">Reference proteome</keyword>
<proteinExistence type="predicted"/>
<organism evidence="3 4">
    <name type="scientific">Eruca vesicaria subsp. sativa</name>
    <name type="common">Garden rocket</name>
    <name type="synonym">Eruca sativa</name>
    <dbReference type="NCBI Taxonomy" id="29727"/>
    <lineage>
        <taxon>Eukaryota</taxon>
        <taxon>Viridiplantae</taxon>
        <taxon>Streptophyta</taxon>
        <taxon>Embryophyta</taxon>
        <taxon>Tracheophyta</taxon>
        <taxon>Spermatophyta</taxon>
        <taxon>Magnoliopsida</taxon>
        <taxon>eudicotyledons</taxon>
        <taxon>Gunneridae</taxon>
        <taxon>Pentapetalae</taxon>
        <taxon>rosids</taxon>
        <taxon>malvids</taxon>
        <taxon>Brassicales</taxon>
        <taxon>Brassicaceae</taxon>
        <taxon>Brassiceae</taxon>
        <taxon>Eruca</taxon>
    </lineage>
</organism>
<dbReference type="Proteomes" id="UP001642260">
    <property type="component" value="Unassembled WGS sequence"/>
</dbReference>
<dbReference type="PROSITE" id="PS51375">
    <property type="entry name" value="PPR"/>
    <property type="match status" value="2"/>
</dbReference>
<accession>A0ABC8K1I9</accession>
<evidence type="ECO:0000313" key="3">
    <source>
        <dbReference type="EMBL" id="CAH8342051.1"/>
    </source>
</evidence>
<dbReference type="AlphaFoldDB" id="A0ABC8K1I9"/>
<dbReference type="Gene3D" id="1.25.40.10">
    <property type="entry name" value="Tetratricopeptide repeat domain"/>
    <property type="match status" value="3"/>
</dbReference>
<keyword evidence="1" id="KW-0677">Repeat</keyword>
<evidence type="ECO:0000256" key="2">
    <source>
        <dbReference type="PROSITE-ProRule" id="PRU00708"/>
    </source>
</evidence>
<evidence type="ECO:0008006" key="5">
    <source>
        <dbReference type="Google" id="ProtNLM"/>
    </source>
</evidence>
<dbReference type="EMBL" id="CAKOAT010147377">
    <property type="protein sequence ID" value="CAH8342051.1"/>
    <property type="molecule type" value="Genomic_DNA"/>
</dbReference>
<evidence type="ECO:0000313" key="4">
    <source>
        <dbReference type="Proteomes" id="UP001642260"/>
    </source>
</evidence>
<protein>
    <recommendedName>
        <fullName evidence="5">Pentatricopeptide repeat-containing protein</fullName>
    </recommendedName>
</protein>
<reference evidence="3 4" key="1">
    <citation type="submission" date="2022-03" db="EMBL/GenBank/DDBJ databases">
        <authorList>
            <person name="Macdonald S."/>
            <person name="Ahmed S."/>
            <person name="Newling K."/>
        </authorList>
    </citation>
    <scope>NUCLEOTIDE SEQUENCE [LARGE SCALE GENOMIC DNA]</scope>
</reference>
<feature type="repeat" description="PPR" evidence="2">
    <location>
        <begin position="284"/>
        <end position="318"/>
    </location>
</feature>
<dbReference type="InterPro" id="IPR046960">
    <property type="entry name" value="PPR_At4g14850-like_plant"/>
</dbReference>
<sequence>MSSVFPGPRFLSLLHRNTKTLAQAKQIHAQLVIHGCQDNSLLGKLIGHYCSNPSPESSKLSHSLVFPRFRHPDKFLFNTLLKCSNPEDSIRIFTSWVSKSSLLYLNERTFVFLLGACARSASSLRVGRIVHGMVIKLGFLYNSELIGTTLLHFYGKHGDFRYARKVFDEMPEKTSVTWNGMIGGYCSRKDKGNHNARKGMVLFRRFCCCGDGVRPTDTTMVCVLSAISQMGLLEVGALVHGYIEKLGFIPEVDVFIGTGLVDMYSKCGCLNSAISVFEVMRVKNVLTWTSMATGLALNGRGNETPSLLNRMAESGIKPNVVTFTSLLSAYRHIGLVQEGLELFQSMWTRFGVTPVIQHYGCIVDLLGKAGRLQEAYEFVLAMPIKPDSIILRSLCNACSVYGETVMGEEIGKALMEMEQEEKGSECEDYVALSNVLASKGKWVEVEKLRNEMKEKRIKTRPGYSFV</sequence>
<comment type="caution">
    <text evidence="3">The sequence shown here is derived from an EMBL/GenBank/DDBJ whole genome shotgun (WGS) entry which is preliminary data.</text>
</comment>
<feature type="repeat" description="PPR" evidence="2">
    <location>
        <begin position="319"/>
        <end position="354"/>
    </location>
</feature>
<dbReference type="InterPro" id="IPR011990">
    <property type="entry name" value="TPR-like_helical_dom_sf"/>
</dbReference>
<dbReference type="FunFam" id="1.25.40.10:FF:000090">
    <property type="entry name" value="Pentatricopeptide repeat-containing protein, chloroplastic"/>
    <property type="match status" value="1"/>
</dbReference>
<dbReference type="NCBIfam" id="TIGR00756">
    <property type="entry name" value="PPR"/>
    <property type="match status" value="3"/>
</dbReference>
<gene>
    <name evidence="3" type="ORF">ERUC_LOCUS15779</name>
</gene>
<evidence type="ECO:0000256" key="1">
    <source>
        <dbReference type="ARBA" id="ARBA00022737"/>
    </source>
</evidence>
<dbReference type="Pfam" id="PF13041">
    <property type="entry name" value="PPR_2"/>
    <property type="match status" value="1"/>
</dbReference>
<dbReference type="PANTHER" id="PTHR47926">
    <property type="entry name" value="PENTATRICOPEPTIDE REPEAT-CONTAINING PROTEIN"/>
    <property type="match status" value="1"/>
</dbReference>
<dbReference type="InterPro" id="IPR046848">
    <property type="entry name" value="E_motif"/>
</dbReference>
<dbReference type="PANTHER" id="PTHR47926:SF537">
    <property type="entry name" value="PENTACOTRIPEPTIDE-REPEAT REGION OF PRORP DOMAIN-CONTAINING PROTEIN"/>
    <property type="match status" value="1"/>
</dbReference>
<dbReference type="InterPro" id="IPR002885">
    <property type="entry name" value="PPR_rpt"/>
</dbReference>
<dbReference type="Pfam" id="PF20431">
    <property type="entry name" value="E_motif"/>
    <property type="match status" value="1"/>
</dbReference>